<feature type="compositionally biased region" description="Basic residues" evidence="2">
    <location>
        <begin position="353"/>
        <end position="364"/>
    </location>
</feature>
<dbReference type="VEuPathDB" id="PlasmoDB:PBANKA_0815100"/>
<keyword evidence="1" id="KW-0175">Coiled coil</keyword>
<protein>
    <submittedName>
        <fullName evidence="3">Uncharacterized protein</fullName>
    </submittedName>
</protein>
<name>A0A1D3S7X3_PLABE</name>
<feature type="compositionally biased region" description="Low complexity" evidence="2">
    <location>
        <begin position="246"/>
        <end position="262"/>
    </location>
</feature>
<dbReference type="EMBL" id="LT608272">
    <property type="protein sequence ID" value="SCO59639.1"/>
    <property type="molecule type" value="Genomic_DNA"/>
</dbReference>
<accession>A0A1D3S7X3</accession>
<reference evidence="3 4" key="1">
    <citation type="submission" date="2016-08" db="EMBL/GenBank/DDBJ databases">
        <authorList>
            <consortium name="Pathogen Informatics"/>
        </authorList>
    </citation>
    <scope>NUCLEOTIDE SEQUENCE [LARGE SCALE GENOMIC DNA]</scope>
    <source>
        <strain evidence="3 4">SP11 RLL</strain>
    </source>
</reference>
<gene>
    <name evidence="3" type="ORF">PBSP11RLL_000150200</name>
</gene>
<evidence type="ECO:0000313" key="4">
    <source>
        <dbReference type="Proteomes" id="UP000219974"/>
    </source>
</evidence>
<sequence length="1060" mass="124931">MEKEILLSLAHNANAQIKNEITEVNDEIIFLNTKLDINKNSKLSNIVKTRCNKRKQNKSEELNNFFFKYIMFLLSNKSNDNIEGTHFYNMIQKNVEINGKKSGRKNGEGDLLNEQSIYNKKRDENFLKHMYEKKNELEQILDLIKLNDLENLSDKQSEEVFSNLMLKLNMETGVENENILNFEGIDKEMSELNISENMKQNLLKYLIENISDPNIKNCDLSTVPSTVSLIDTSEKESDLEELIKYDNNNNNNNNNDNNNNNNNRRKINELFKNGESSFNTPYSNKCELYGKNNIENSIYYNKKSPSFGSIFLKKDSQNILLNKFNASRKSFNELRQNTNKSFSTNEVLIRKKEKKKNNKKKKKNNNNNSTNLFDVKLPSLKKQTKEHIINKISDNKSLIQINKCENNQNCNNKEKPTLLNKYCPIQLGNKNNKNKFSEKNDYNKKLKEDISSSDSSLSESKSIENLSKNEKNVGFKKLYLKINKEGKGEFIANKKKGSNCSKYIYDFEIVYENDETLKQNECEENMNEKDKNKNIFHLSFLTNGKKVYKVNNLDIENYDIINNLKIINHGKNTKINTTRCQNKQIKEIIEKGLSESLNSNKEDEYKDEFSEFDVKNVGNTNICNKYELKKIERGYRQRKKLYSKKKENNFEFRETNKIRGLYIHMLDRQNQLEIEKEFYKKEFEKLQEDIKNNTAPINEYLKEEKLKHFEIEKIFYKKEKQFIKKKNLLKKKMLEIENQLEIAEKKLIMEKEKNENLFLKIQDEKNEIEKRESVNESKIKNLNSELDKLNKSILLEQKEKDDLLNELNILKHEDIEFGNFRKNILDKINKTNGDIKYLAEILELLTKELEKKNLLQNLNEKKIKELEENSQKTENILRITKGKLLLEKKKKKNLFKEITHLNRKNKELGKCIKDIMFRQNSEINFKENTMHLIGISSDYEQNQNKKSTLLYDSTSKTNVSFDSYDNMLHYKIQYNCNNNNNLKKKKKNSEIELMNNTKGEYYSLSDKNDTTISGNSSLFLFNPNTKSKISFNNLIESMDDLSEDATPALKHNIVCNFKTR</sequence>
<feature type="coiled-coil region" evidence="1">
    <location>
        <begin position="726"/>
        <end position="813"/>
    </location>
</feature>
<organism evidence="3 4">
    <name type="scientific">Plasmodium berghei</name>
    <dbReference type="NCBI Taxonomy" id="5821"/>
    <lineage>
        <taxon>Eukaryota</taxon>
        <taxon>Sar</taxon>
        <taxon>Alveolata</taxon>
        <taxon>Apicomplexa</taxon>
        <taxon>Aconoidasida</taxon>
        <taxon>Haemosporida</taxon>
        <taxon>Plasmodiidae</taxon>
        <taxon>Plasmodium</taxon>
        <taxon>Plasmodium (Vinckeia)</taxon>
    </lineage>
</organism>
<dbReference type="AlphaFoldDB" id="A0A1D3S7X3"/>
<feature type="region of interest" description="Disordered" evidence="2">
    <location>
        <begin position="353"/>
        <end position="373"/>
    </location>
</feature>
<feature type="region of interest" description="Disordered" evidence="2">
    <location>
        <begin position="245"/>
        <end position="265"/>
    </location>
</feature>
<evidence type="ECO:0000256" key="1">
    <source>
        <dbReference type="SAM" id="Coils"/>
    </source>
</evidence>
<evidence type="ECO:0000256" key="2">
    <source>
        <dbReference type="SAM" id="MobiDB-lite"/>
    </source>
</evidence>
<proteinExistence type="predicted"/>
<feature type="coiled-coil region" evidence="1">
    <location>
        <begin position="849"/>
        <end position="883"/>
    </location>
</feature>
<feature type="coiled-coil region" evidence="1">
    <location>
        <begin position="7"/>
        <end position="34"/>
    </location>
</feature>
<evidence type="ECO:0000313" key="3">
    <source>
        <dbReference type="EMBL" id="SCO59639.1"/>
    </source>
</evidence>
<dbReference type="Proteomes" id="UP000219974">
    <property type="component" value="Chromosome 8"/>
</dbReference>